<accession>E5XP11</accession>
<organism evidence="1 2">
    <name type="scientific">Segniliparus rugosus (strain ATCC BAA-974 / DSM 45345 / CCUG 50838 / CIP 108380 / JCM 13579 / CDC 945)</name>
    <dbReference type="NCBI Taxonomy" id="679197"/>
    <lineage>
        <taxon>Bacteria</taxon>
        <taxon>Bacillati</taxon>
        <taxon>Actinomycetota</taxon>
        <taxon>Actinomycetes</taxon>
        <taxon>Mycobacteriales</taxon>
        <taxon>Segniliparaceae</taxon>
        <taxon>Segniliparus</taxon>
    </lineage>
</organism>
<sequence>MRYDRWYQLLATVFWMGPKRTVIRIVDDVLHVRHGWSFRIDVPLANISSARIYGKRPLGWGVHAFQNGWLVNGSRDGIVIVQFDAPIKPAKAPLFRWPIRSLAISLTDPDGFLAALDR</sequence>
<dbReference type="EMBL" id="ACZI02000003">
    <property type="protein sequence ID" value="EFV13903.2"/>
    <property type="molecule type" value="Genomic_DNA"/>
</dbReference>
<proteinExistence type="predicted"/>
<gene>
    <name evidence="1" type="ORF">HMPREF9336_01232</name>
</gene>
<name>E5XP11_SEGRC</name>
<protein>
    <submittedName>
        <fullName evidence="1">Uncharacterized protein</fullName>
    </submittedName>
</protein>
<evidence type="ECO:0000313" key="1">
    <source>
        <dbReference type="EMBL" id="EFV13903.2"/>
    </source>
</evidence>
<dbReference type="eggNOG" id="ENOG5033KY0">
    <property type="taxonomic scope" value="Bacteria"/>
</dbReference>
<dbReference type="Proteomes" id="UP000004816">
    <property type="component" value="Unassembled WGS sequence"/>
</dbReference>
<evidence type="ECO:0000313" key="2">
    <source>
        <dbReference type="Proteomes" id="UP000004816"/>
    </source>
</evidence>
<dbReference type="HOGENOM" id="CLU_135647_0_0_11"/>
<keyword evidence="2" id="KW-1185">Reference proteome</keyword>
<reference evidence="1 2" key="1">
    <citation type="journal article" date="2011" name="Stand. Genomic Sci.">
        <title>High quality draft genome sequence of Segniliparus rugosus CDC 945(T)= (ATCC BAA-974(T)).</title>
        <authorList>
            <person name="Earl A.M."/>
            <person name="Desjardins C.A."/>
            <person name="Fitzgerald M.G."/>
            <person name="Arachchi H.M."/>
            <person name="Zeng Q."/>
            <person name="Mehta T."/>
            <person name="Griggs A."/>
            <person name="Birren B.W."/>
            <person name="Toney N.C."/>
            <person name="Carr J."/>
            <person name="Posey J."/>
            <person name="Butler W.R."/>
        </authorList>
    </citation>
    <scope>NUCLEOTIDE SEQUENCE [LARGE SCALE GENOMIC DNA]</scope>
    <source>
        <strain evidence="2">ATCC BAA-974 / DSM 45345 / CCUG 50838 / CIP 108380 / JCM 13579 / CDC 945</strain>
    </source>
</reference>
<comment type="caution">
    <text evidence="1">The sequence shown here is derived from an EMBL/GenBank/DDBJ whole genome shotgun (WGS) entry which is preliminary data.</text>
</comment>
<dbReference type="AlphaFoldDB" id="E5XP11"/>